<feature type="transmembrane region" description="Helical" evidence="1">
    <location>
        <begin position="355"/>
        <end position="374"/>
    </location>
</feature>
<feature type="transmembrane region" description="Helical" evidence="1">
    <location>
        <begin position="381"/>
        <end position="401"/>
    </location>
</feature>
<gene>
    <name evidence="2" type="ORF">K8V47_02105</name>
</gene>
<dbReference type="EMBL" id="DYXT01000016">
    <property type="protein sequence ID" value="HJE38545.1"/>
    <property type="molecule type" value="Genomic_DNA"/>
</dbReference>
<reference evidence="2" key="1">
    <citation type="journal article" date="2021" name="PeerJ">
        <title>Extensive microbial diversity within the chicken gut microbiome revealed by metagenomics and culture.</title>
        <authorList>
            <person name="Gilroy R."/>
            <person name="Ravi A."/>
            <person name="Getino M."/>
            <person name="Pursley I."/>
            <person name="Horton D.L."/>
            <person name="Alikhan N.F."/>
            <person name="Baker D."/>
            <person name="Gharbi K."/>
            <person name="Hall N."/>
            <person name="Watson M."/>
            <person name="Adriaenssens E.M."/>
            <person name="Foster-Nyarko E."/>
            <person name="Jarju S."/>
            <person name="Secka A."/>
            <person name="Antonio M."/>
            <person name="Oren A."/>
            <person name="Chaudhuri R.R."/>
            <person name="La Ragione R."/>
            <person name="Hildebrand F."/>
            <person name="Pallen M.J."/>
        </authorList>
    </citation>
    <scope>NUCLEOTIDE SEQUENCE</scope>
    <source>
        <strain evidence="2">4100</strain>
    </source>
</reference>
<feature type="transmembrane region" description="Helical" evidence="1">
    <location>
        <begin position="453"/>
        <end position="475"/>
    </location>
</feature>
<feature type="transmembrane region" description="Helical" evidence="1">
    <location>
        <begin position="554"/>
        <end position="572"/>
    </location>
</feature>
<evidence type="ECO:0000313" key="3">
    <source>
        <dbReference type="Proteomes" id="UP000711407"/>
    </source>
</evidence>
<comment type="caution">
    <text evidence="2">The sequence shown here is derived from an EMBL/GenBank/DDBJ whole genome shotgun (WGS) entry which is preliminary data.</text>
</comment>
<evidence type="ECO:0000313" key="2">
    <source>
        <dbReference type="EMBL" id="HJE38545.1"/>
    </source>
</evidence>
<feature type="transmembrane region" description="Helical" evidence="1">
    <location>
        <begin position="222"/>
        <end position="239"/>
    </location>
</feature>
<dbReference type="PANTHER" id="PTHR38454:SF1">
    <property type="entry name" value="INTEGRAL MEMBRANE PROTEIN"/>
    <property type="match status" value="1"/>
</dbReference>
<organism evidence="2 3">
    <name type="scientific">Candidatus Amulumruptor caecigallinarius</name>
    <dbReference type="NCBI Taxonomy" id="2109911"/>
    <lineage>
        <taxon>Bacteria</taxon>
        <taxon>Pseudomonadati</taxon>
        <taxon>Bacteroidota</taxon>
        <taxon>Bacteroidia</taxon>
        <taxon>Bacteroidales</taxon>
        <taxon>Muribaculaceae</taxon>
        <taxon>Candidatus Amulumruptor</taxon>
    </lineage>
</organism>
<proteinExistence type="predicted"/>
<keyword evidence="1" id="KW-0812">Transmembrane</keyword>
<keyword evidence="1" id="KW-1133">Transmembrane helix</keyword>
<keyword evidence="1" id="KW-0472">Membrane</keyword>
<feature type="transmembrane region" description="Helical" evidence="1">
    <location>
        <begin position="530"/>
        <end position="547"/>
    </location>
</feature>
<feature type="transmembrane region" description="Helical" evidence="1">
    <location>
        <begin position="122"/>
        <end position="141"/>
    </location>
</feature>
<dbReference type="AlphaFoldDB" id="A0A921JHB6"/>
<feature type="transmembrane region" description="Helical" evidence="1">
    <location>
        <begin position="88"/>
        <end position="115"/>
    </location>
</feature>
<accession>A0A921JHB6</accession>
<dbReference type="PANTHER" id="PTHR38454">
    <property type="entry name" value="INTEGRAL MEMBRANE PROTEIN-RELATED"/>
    <property type="match status" value="1"/>
</dbReference>
<protein>
    <submittedName>
        <fullName evidence="2">YfhO family protein</fullName>
    </submittedName>
</protein>
<evidence type="ECO:0000256" key="1">
    <source>
        <dbReference type="SAM" id="Phobius"/>
    </source>
</evidence>
<feature type="transmembrane region" description="Helical" evidence="1">
    <location>
        <begin position="817"/>
        <end position="839"/>
    </location>
</feature>
<sequence length="851" mass="94370">MRRYSRIIAFVASIVVMGIIAFVYFYPDASQGNVLRQYDTQQGIAIGQEAKAYAEQTGETVRWTNSLFSGMPNFQISPSYPSDGLFRWINSVMGLGLPSPANLVFMMMAGFFILLMAMRMRWYVALAGAIAYGFSSYFIIIIGAGHIWKFITLAYIPPTIAGMVLCYQGRYLIGAALAALFAMMQIAGNHVQMSYYFLFVVLGFVVVYLVPALKDREAMKRWGIATGSLVVAGVLAVLANSPSLYNTYEYSKETMRGRHSELTQPDADASQATAGLDRDYITQYSYGRAETFSLLIPDIKGGASVKPEKGNNTMLTLASLPEAKKMAEGGDLHPIEAQYLEYLTQYFGEPEGTNGPVYVGAIICALFVLGLFVVKGPWKWMLLVLTLFSVFLAWGRNFMWFTDLMIDYMPMYSKFRTVESILVIAEFTMPLLGAMALQKVLSDPEGIGKYRRPLLWSVGIPAFFCIVALVMPGVYGDAITQSDFQNDQYISQSLAAQGYDKEQIASFSLQNPHIYDAVESLRYGMVRTDALRSLVFMLLAGALLYVYMRKKLSAMVAGIGIAALVLVDLYSVNKRYLNHDSFVPKALTMGEPIAKTPADEAILADTAMNYRVMDIPRFWSPAPSYYHKMIGGYHAAKLTRYQDIIDRHLNGFLTGEPAAADWQVLDMLNAKYVVGPDGTPLLNDRAMGNAWYVDTLHWAADADEEMAALSAIDLHTSAVADRKFEKILGPAKPIAPGDTIYETTYAPDRLTYKARSANGGVAVFSEVYFPWGWHVTIDGKPAELGRVNYVLRALNIPAGEHEVEMVFDPQSLHTTDMLARIAIILIYVALAGGIAVNVARMVKTRREEAEL</sequence>
<name>A0A921JHB6_9BACT</name>
<feature type="transmembrane region" description="Helical" evidence="1">
    <location>
        <begin position="7"/>
        <end position="26"/>
    </location>
</feature>
<dbReference type="InterPro" id="IPR018580">
    <property type="entry name" value="Uncharacterised_YfhO"/>
</dbReference>
<reference evidence="2" key="2">
    <citation type="submission" date="2021-09" db="EMBL/GenBank/DDBJ databases">
        <authorList>
            <person name="Gilroy R."/>
        </authorList>
    </citation>
    <scope>NUCLEOTIDE SEQUENCE</scope>
    <source>
        <strain evidence="2">4100</strain>
    </source>
</reference>
<dbReference type="Proteomes" id="UP000711407">
    <property type="component" value="Unassembled WGS sequence"/>
</dbReference>
<feature type="transmembrane region" description="Helical" evidence="1">
    <location>
        <begin position="193"/>
        <end position="210"/>
    </location>
</feature>
<feature type="transmembrane region" description="Helical" evidence="1">
    <location>
        <begin position="421"/>
        <end position="441"/>
    </location>
</feature>